<dbReference type="InterPro" id="IPR000045">
    <property type="entry name" value="Prepilin_IV_endopep_pep"/>
</dbReference>
<keyword evidence="2" id="KW-0812">Transmembrane</keyword>
<organism evidence="4 5">
    <name type="scientific">Leucobacter triazinivorans</name>
    <dbReference type="NCBI Taxonomy" id="1784719"/>
    <lineage>
        <taxon>Bacteria</taxon>
        <taxon>Bacillati</taxon>
        <taxon>Actinomycetota</taxon>
        <taxon>Actinomycetes</taxon>
        <taxon>Micrococcales</taxon>
        <taxon>Microbacteriaceae</taxon>
        <taxon>Leucobacter</taxon>
    </lineage>
</organism>
<accession>A0A4P6KF44</accession>
<feature type="domain" description="Prepilin type IV endopeptidase peptidase" evidence="3">
    <location>
        <begin position="97"/>
        <end position="206"/>
    </location>
</feature>
<reference evidence="4 5" key="1">
    <citation type="submission" date="2019-02" db="EMBL/GenBank/DDBJ databases">
        <authorList>
            <person name="Sun L."/>
            <person name="Pan D."/>
            <person name="Wu X."/>
        </authorList>
    </citation>
    <scope>NUCLEOTIDE SEQUENCE [LARGE SCALE GENOMIC DNA]</scope>
    <source>
        <strain evidence="4 5">JW-1</strain>
    </source>
</reference>
<feature type="transmembrane region" description="Helical" evidence="2">
    <location>
        <begin position="223"/>
        <end position="247"/>
    </location>
</feature>
<name>A0A4P6KF44_9MICO</name>
<dbReference type="RefSeq" id="WP_130109193.1">
    <property type="nucleotide sequence ID" value="NZ_CP035806.1"/>
</dbReference>
<evidence type="ECO:0000313" key="5">
    <source>
        <dbReference type="Proteomes" id="UP000289260"/>
    </source>
</evidence>
<dbReference type="KEGG" id="ltr:EVS81_03710"/>
<keyword evidence="5" id="KW-1185">Reference proteome</keyword>
<feature type="transmembrane region" description="Helical" evidence="2">
    <location>
        <begin position="143"/>
        <end position="163"/>
    </location>
</feature>
<sequence length="248" mass="25394">MSTACPSLLLASTALLGLLIGGSLNELILRATAGQKSGVPGRARRASCGRGPIRDPLVVTTTGVCFTAVTWWWLIDSADPALGDGASAVMLIAYLHLAAVSIALARIDLDTSRLPNGIVLPSLLVFASLTAAASLLDAEPRPLLRALCGGAALAAWYGAFVLIRPGALGMGDVKLAVLLGTASAWLGWGQLVIGALATFVLGGMYGSALLLTRRAGRGSGIPFGPWMIIGAWAGMITGEGVAAWWFAS</sequence>
<keyword evidence="2" id="KW-0472">Membrane</keyword>
<dbReference type="GO" id="GO:0004190">
    <property type="term" value="F:aspartic-type endopeptidase activity"/>
    <property type="evidence" value="ECO:0007669"/>
    <property type="project" value="InterPro"/>
</dbReference>
<comment type="similarity">
    <text evidence="1">Belongs to the peptidase A24 family.</text>
</comment>
<dbReference type="Proteomes" id="UP000289260">
    <property type="component" value="Chromosome"/>
</dbReference>
<dbReference type="EMBL" id="CP035806">
    <property type="protein sequence ID" value="QBE48044.1"/>
    <property type="molecule type" value="Genomic_DNA"/>
</dbReference>
<feature type="transmembrane region" description="Helical" evidence="2">
    <location>
        <begin position="183"/>
        <end position="211"/>
    </location>
</feature>
<dbReference type="OrthoDB" id="2087435at2"/>
<evidence type="ECO:0000313" key="4">
    <source>
        <dbReference type="EMBL" id="QBE48044.1"/>
    </source>
</evidence>
<feature type="transmembrane region" description="Helical" evidence="2">
    <location>
        <begin position="57"/>
        <end position="74"/>
    </location>
</feature>
<dbReference type="PANTHER" id="PTHR30487:SF0">
    <property type="entry name" value="PREPILIN LEADER PEPTIDASE_N-METHYLTRANSFERASE-RELATED"/>
    <property type="match status" value="1"/>
</dbReference>
<gene>
    <name evidence="4" type="ORF">EVS81_03710</name>
</gene>
<dbReference type="Gene3D" id="1.20.120.1220">
    <property type="match status" value="1"/>
</dbReference>
<dbReference type="PANTHER" id="PTHR30487">
    <property type="entry name" value="TYPE 4 PREPILIN-LIKE PROTEINS LEADER PEPTIDE-PROCESSING ENZYME"/>
    <property type="match status" value="1"/>
</dbReference>
<dbReference type="GO" id="GO:0005886">
    <property type="term" value="C:plasma membrane"/>
    <property type="evidence" value="ECO:0007669"/>
    <property type="project" value="TreeGrafter"/>
</dbReference>
<dbReference type="GO" id="GO:0006465">
    <property type="term" value="P:signal peptide processing"/>
    <property type="evidence" value="ECO:0007669"/>
    <property type="project" value="TreeGrafter"/>
</dbReference>
<feature type="transmembrane region" description="Helical" evidence="2">
    <location>
        <begin position="86"/>
        <end position="105"/>
    </location>
</feature>
<dbReference type="InterPro" id="IPR050882">
    <property type="entry name" value="Prepilin_peptidase/N-MTase"/>
</dbReference>
<feature type="transmembrane region" description="Helical" evidence="2">
    <location>
        <begin position="117"/>
        <end position="136"/>
    </location>
</feature>
<dbReference type="AlphaFoldDB" id="A0A4P6KF44"/>
<evidence type="ECO:0000256" key="2">
    <source>
        <dbReference type="SAM" id="Phobius"/>
    </source>
</evidence>
<dbReference type="Pfam" id="PF01478">
    <property type="entry name" value="Peptidase_A24"/>
    <property type="match status" value="1"/>
</dbReference>
<proteinExistence type="inferred from homology"/>
<evidence type="ECO:0000256" key="1">
    <source>
        <dbReference type="ARBA" id="ARBA00005801"/>
    </source>
</evidence>
<keyword evidence="2" id="KW-1133">Transmembrane helix</keyword>
<evidence type="ECO:0000259" key="3">
    <source>
        <dbReference type="Pfam" id="PF01478"/>
    </source>
</evidence>
<protein>
    <submittedName>
        <fullName evidence="4">Prepilin peptidase</fullName>
    </submittedName>
</protein>